<sequence length="159" mass="19035">MRMRLEKNFNFRDYKGCARYDEELDDNPEQDEKENEEKKDLISKKLSSMQSGSFVNKKKLDGDSDDESDTNITNISKLNLKEDIFIDLDAQEEQEKWNQKHHVKPIIIYLKFLMEILDFQKEKENINENINENENENINENINEENQNKRKIKKNLAYA</sequence>
<protein>
    <submittedName>
        <fullName evidence="3">Uncharacterized protein</fullName>
    </submittedName>
</protein>
<comment type="caution">
    <text evidence="3">The sequence shown here is derived from an EMBL/GenBank/DDBJ whole genome shotgun (WGS) entry which is preliminary data.</text>
</comment>
<dbReference type="AlphaFoldDB" id="A0A9Q0RHS7"/>
<feature type="compositionally biased region" description="Polar residues" evidence="2">
    <location>
        <begin position="45"/>
        <end position="54"/>
    </location>
</feature>
<evidence type="ECO:0000313" key="3">
    <source>
        <dbReference type="EMBL" id="KAJ5079064.1"/>
    </source>
</evidence>
<evidence type="ECO:0000256" key="1">
    <source>
        <dbReference type="SAM" id="Coils"/>
    </source>
</evidence>
<keyword evidence="4" id="KW-1185">Reference proteome</keyword>
<gene>
    <name evidence="3" type="ORF">M0811_14634</name>
</gene>
<evidence type="ECO:0000313" key="4">
    <source>
        <dbReference type="Proteomes" id="UP001149090"/>
    </source>
</evidence>
<name>A0A9Q0RHS7_ANAIG</name>
<proteinExistence type="predicted"/>
<evidence type="ECO:0000256" key="2">
    <source>
        <dbReference type="SAM" id="MobiDB-lite"/>
    </source>
</evidence>
<dbReference type="Proteomes" id="UP001149090">
    <property type="component" value="Unassembled WGS sequence"/>
</dbReference>
<accession>A0A9Q0RHS7</accession>
<dbReference type="EMBL" id="JAPDFW010000041">
    <property type="protein sequence ID" value="KAJ5079064.1"/>
    <property type="molecule type" value="Genomic_DNA"/>
</dbReference>
<feature type="coiled-coil region" evidence="1">
    <location>
        <begin position="116"/>
        <end position="155"/>
    </location>
</feature>
<keyword evidence="1" id="KW-0175">Coiled coil</keyword>
<reference evidence="3" key="1">
    <citation type="submission" date="2022-10" db="EMBL/GenBank/DDBJ databases">
        <title>Novel sulphate-reducing endosymbionts in the free-living metamonad Anaeramoeba.</title>
        <authorList>
            <person name="Jerlstrom-Hultqvist J."/>
            <person name="Cepicka I."/>
            <person name="Gallot-Lavallee L."/>
            <person name="Salas-Leiva D."/>
            <person name="Curtis B.A."/>
            <person name="Zahonova K."/>
            <person name="Pipaliya S."/>
            <person name="Dacks J."/>
            <person name="Roger A.J."/>
        </authorList>
    </citation>
    <scope>NUCLEOTIDE SEQUENCE</scope>
    <source>
        <strain evidence="3">BMAN</strain>
    </source>
</reference>
<organism evidence="3 4">
    <name type="scientific">Anaeramoeba ignava</name>
    <name type="common">Anaerobic marine amoeba</name>
    <dbReference type="NCBI Taxonomy" id="1746090"/>
    <lineage>
        <taxon>Eukaryota</taxon>
        <taxon>Metamonada</taxon>
        <taxon>Anaeramoebidae</taxon>
        <taxon>Anaeramoeba</taxon>
    </lineage>
</organism>
<feature type="compositionally biased region" description="Acidic residues" evidence="2">
    <location>
        <begin position="22"/>
        <end position="34"/>
    </location>
</feature>
<feature type="region of interest" description="Disordered" evidence="2">
    <location>
        <begin position="20"/>
        <end position="71"/>
    </location>
</feature>